<evidence type="ECO:0000313" key="9">
    <source>
        <dbReference type="EMBL" id="HIZ40069.1"/>
    </source>
</evidence>
<feature type="transmembrane region" description="Helical" evidence="7">
    <location>
        <begin position="45"/>
        <end position="65"/>
    </location>
</feature>
<dbReference type="GO" id="GO:0005886">
    <property type="term" value="C:plasma membrane"/>
    <property type="evidence" value="ECO:0007669"/>
    <property type="project" value="UniProtKB-SubCell"/>
</dbReference>
<dbReference type="CDD" id="cd06261">
    <property type="entry name" value="TM_PBP2"/>
    <property type="match status" value="1"/>
</dbReference>
<dbReference type="SUPFAM" id="SSF161098">
    <property type="entry name" value="MetI-like"/>
    <property type="match status" value="1"/>
</dbReference>
<feature type="domain" description="ABC transmembrane type-1" evidence="8">
    <location>
        <begin position="41"/>
        <end position="233"/>
    </location>
</feature>
<evidence type="ECO:0000313" key="10">
    <source>
        <dbReference type="Proteomes" id="UP000824049"/>
    </source>
</evidence>
<dbReference type="Gene3D" id="1.10.3720.10">
    <property type="entry name" value="MetI-like"/>
    <property type="match status" value="1"/>
</dbReference>
<reference evidence="9" key="1">
    <citation type="journal article" date="2021" name="PeerJ">
        <title>Extensive microbial diversity within the chicken gut microbiome revealed by metagenomics and culture.</title>
        <authorList>
            <person name="Gilroy R."/>
            <person name="Ravi A."/>
            <person name="Getino M."/>
            <person name="Pursley I."/>
            <person name="Horton D.L."/>
            <person name="Alikhan N.F."/>
            <person name="Baker D."/>
            <person name="Gharbi K."/>
            <person name="Hall N."/>
            <person name="Watson M."/>
            <person name="Adriaenssens E.M."/>
            <person name="Foster-Nyarko E."/>
            <person name="Jarju S."/>
            <person name="Secka A."/>
            <person name="Antonio M."/>
            <person name="Oren A."/>
            <person name="Chaudhuri R.R."/>
            <person name="La Ragione R."/>
            <person name="Hildebrand F."/>
            <person name="Pallen M.J."/>
        </authorList>
    </citation>
    <scope>NUCLEOTIDE SEQUENCE</scope>
    <source>
        <strain evidence="9">CHK179-28034</strain>
    </source>
</reference>
<dbReference type="PANTHER" id="PTHR32243">
    <property type="entry name" value="MALTOSE TRANSPORT SYSTEM PERMEASE-RELATED"/>
    <property type="match status" value="1"/>
</dbReference>
<proteinExistence type="inferred from homology"/>
<evidence type="ECO:0000256" key="2">
    <source>
        <dbReference type="ARBA" id="ARBA00022448"/>
    </source>
</evidence>
<accession>A0A9D2ELY8</accession>
<evidence type="ECO:0000256" key="1">
    <source>
        <dbReference type="ARBA" id="ARBA00004651"/>
    </source>
</evidence>
<keyword evidence="4 7" id="KW-0812">Transmembrane</keyword>
<dbReference type="InterPro" id="IPR000515">
    <property type="entry name" value="MetI-like"/>
</dbReference>
<dbReference type="InterPro" id="IPR035906">
    <property type="entry name" value="MetI-like_sf"/>
</dbReference>
<feature type="transmembrane region" description="Helical" evidence="7">
    <location>
        <begin position="109"/>
        <end position="126"/>
    </location>
</feature>
<dbReference type="InterPro" id="IPR050901">
    <property type="entry name" value="BP-dep_ABC_trans_perm"/>
</dbReference>
<evidence type="ECO:0000256" key="6">
    <source>
        <dbReference type="ARBA" id="ARBA00023136"/>
    </source>
</evidence>
<dbReference type="Pfam" id="PF00528">
    <property type="entry name" value="BPD_transp_1"/>
    <property type="match status" value="1"/>
</dbReference>
<comment type="similarity">
    <text evidence="7">Belongs to the binding-protein-dependent transport system permease family.</text>
</comment>
<feature type="transmembrane region" description="Helical" evidence="7">
    <location>
        <begin position="165"/>
        <end position="188"/>
    </location>
</feature>
<name>A0A9D2ELY8_9FIRM</name>
<dbReference type="PROSITE" id="PS50928">
    <property type="entry name" value="ABC_TM1"/>
    <property type="match status" value="1"/>
</dbReference>
<feature type="transmembrane region" description="Helical" evidence="7">
    <location>
        <begin position="77"/>
        <end position="97"/>
    </location>
</feature>
<comment type="subcellular location">
    <subcellularLocation>
        <location evidence="1 7">Cell membrane</location>
        <topology evidence="1 7">Multi-pass membrane protein</topology>
    </subcellularLocation>
</comment>
<feature type="transmembrane region" description="Helical" evidence="7">
    <location>
        <begin position="215"/>
        <end position="233"/>
    </location>
</feature>
<evidence type="ECO:0000256" key="7">
    <source>
        <dbReference type="RuleBase" id="RU363032"/>
    </source>
</evidence>
<dbReference type="AlphaFoldDB" id="A0A9D2ELY8"/>
<keyword evidence="3" id="KW-1003">Cell membrane</keyword>
<keyword evidence="6 7" id="KW-0472">Membrane</keyword>
<dbReference type="Proteomes" id="UP000824049">
    <property type="component" value="Unassembled WGS sequence"/>
</dbReference>
<organism evidence="9 10">
    <name type="scientific">Candidatus Anaerobutyricum stercoris</name>
    <dbReference type="NCBI Taxonomy" id="2838457"/>
    <lineage>
        <taxon>Bacteria</taxon>
        <taxon>Bacillati</taxon>
        <taxon>Bacillota</taxon>
        <taxon>Clostridia</taxon>
        <taxon>Lachnospirales</taxon>
        <taxon>Lachnospiraceae</taxon>
        <taxon>Anaerobutyricum</taxon>
    </lineage>
</organism>
<evidence type="ECO:0000259" key="8">
    <source>
        <dbReference type="PROSITE" id="PS50928"/>
    </source>
</evidence>
<keyword evidence="2 7" id="KW-0813">Transport</keyword>
<evidence type="ECO:0000256" key="5">
    <source>
        <dbReference type="ARBA" id="ARBA00022989"/>
    </source>
</evidence>
<sequence>MLWLLLASIDPGANAGISLPEHPTIQNYLEVFQDPDNIRGFANSLFMAVITSVVTVILSLLASYPLSRYQMRGKAKFLYIILFMTSLPVNAILVPVFKMFITMGLQNKLISIAVFMAATNLPYGIWMTKNFMDSVPVSLEEAAKVDGAGALTVLRRIVIPLMKPGIFTVLIYVFTGVWGNFFTPFILIQSPEKYPAAVRIYQYFQDGGLIEYGRLAAYSIIYMAPCVILYAFAQKFMSKGFALGGADKG</sequence>
<comment type="caution">
    <text evidence="9">The sequence shown here is derived from an EMBL/GenBank/DDBJ whole genome shotgun (WGS) entry which is preliminary data.</text>
</comment>
<evidence type="ECO:0000256" key="3">
    <source>
        <dbReference type="ARBA" id="ARBA00022475"/>
    </source>
</evidence>
<keyword evidence="5 7" id="KW-1133">Transmembrane helix</keyword>
<reference evidence="9" key="2">
    <citation type="submission" date="2021-04" db="EMBL/GenBank/DDBJ databases">
        <authorList>
            <person name="Gilroy R."/>
        </authorList>
    </citation>
    <scope>NUCLEOTIDE SEQUENCE</scope>
    <source>
        <strain evidence="9">CHK179-28034</strain>
    </source>
</reference>
<dbReference type="GO" id="GO:0055085">
    <property type="term" value="P:transmembrane transport"/>
    <property type="evidence" value="ECO:0007669"/>
    <property type="project" value="InterPro"/>
</dbReference>
<dbReference type="PANTHER" id="PTHR32243:SF18">
    <property type="entry name" value="INNER MEMBRANE ABC TRANSPORTER PERMEASE PROTEIN YCJP"/>
    <property type="match status" value="1"/>
</dbReference>
<gene>
    <name evidence="9" type="ORF">H9968_09145</name>
</gene>
<evidence type="ECO:0000256" key="4">
    <source>
        <dbReference type="ARBA" id="ARBA00022692"/>
    </source>
</evidence>
<dbReference type="EMBL" id="DXBR01000084">
    <property type="protein sequence ID" value="HIZ40069.1"/>
    <property type="molecule type" value="Genomic_DNA"/>
</dbReference>
<protein>
    <submittedName>
        <fullName evidence="9">Carbohydrate ABC transporter permease</fullName>
    </submittedName>
</protein>